<dbReference type="PANTHER" id="PTHR32322:SF2">
    <property type="entry name" value="EAMA DOMAIN-CONTAINING PROTEIN"/>
    <property type="match status" value="1"/>
</dbReference>
<feature type="transmembrane region" description="Helical" evidence="5">
    <location>
        <begin position="280"/>
        <end position="297"/>
    </location>
</feature>
<dbReference type="InterPro" id="IPR050638">
    <property type="entry name" value="AA-Vitamin_Transporters"/>
</dbReference>
<feature type="domain" description="EamA" evidence="6">
    <location>
        <begin position="17"/>
        <end position="147"/>
    </location>
</feature>
<comment type="subcellular location">
    <subcellularLocation>
        <location evidence="1">Membrane</location>
        <topology evidence="1">Multi-pass membrane protein</topology>
    </subcellularLocation>
</comment>
<accession>A0A3B0VND1</accession>
<dbReference type="AlphaFoldDB" id="A0A3B0VND1"/>
<dbReference type="SUPFAM" id="SSF103481">
    <property type="entry name" value="Multidrug resistance efflux transporter EmrE"/>
    <property type="match status" value="2"/>
</dbReference>
<feature type="domain" description="EamA" evidence="6">
    <location>
        <begin position="162"/>
        <end position="297"/>
    </location>
</feature>
<keyword evidence="3 5" id="KW-1133">Transmembrane helix</keyword>
<protein>
    <submittedName>
        <fullName evidence="7">Permease of the drug/metabolite transporter (DMT) superfamily</fullName>
    </submittedName>
</protein>
<evidence type="ECO:0000313" key="7">
    <source>
        <dbReference type="EMBL" id="VAW41783.1"/>
    </source>
</evidence>
<feature type="transmembrane region" description="Helical" evidence="5">
    <location>
        <begin position="165"/>
        <end position="184"/>
    </location>
</feature>
<keyword evidence="4 5" id="KW-0472">Membrane</keyword>
<reference evidence="7" key="1">
    <citation type="submission" date="2018-06" db="EMBL/GenBank/DDBJ databases">
        <authorList>
            <person name="Zhirakovskaya E."/>
        </authorList>
    </citation>
    <scope>NUCLEOTIDE SEQUENCE</scope>
</reference>
<feature type="transmembrane region" description="Helical" evidence="5">
    <location>
        <begin position="256"/>
        <end position="274"/>
    </location>
</feature>
<feature type="transmembrane region" description="Helical" evidence="5">
    <location>
        <begin position="75"/>
        <end position="97"/>
    </location>
</feature>
<evidence type="ECO:0000256" key="2">
    <source>
        <dbReference type="ARBA" id="ARBA00022692"/>
    </source>
</evidence>
<sequence length="304" mass="33358">MRKRAGKTKALPLWALHLLMLLASILVATSFTVGKAIAPGLDPAALTLVRFVLAALLFLPYIRRRHGIRLPSLGALCRYSFISGALVAFFWLMFLALRFTSALNTSVIFTLVPGISGIYSAVLLRERLGKYRLAALLLAMVGALLVIFHGDIRLMFSLQLGRGDLIFFYGCLFMAAYTPLVKLLHRGESMAVMTFWILVTGSVWLVILSGNRLLSINWGAVAPLVWAGILYLAVFCTIITFFITQLATLSLGPTRVMAYSYLYPPLVLIIDRLLGHGLPSLRTIIGVALILPAMLIVQHGAGNR</sequence>
<feature type="transmembrane region" description="Helical" evidence="5">
    <location>
        <begin position="220"/>
        <end position="244"/>
    </location>
</feature>
<feature type="transmembrane region" description="Helical" evidence="5">
    <location>
        <begin position="131"/>
        <end position="150"/>
    </location>
</feature>
<keyword evidence="2 5" id="KW-0812">Transmembrane</keyword>
<gene>
    <name evidence="7" type="ORF">MNBD_DELTA04-1751</name>
</gene>
<evidence type="ECO:0000256" key="1">
    <source>
        <dbReference type="ARBA" id="ARBA00004141"/>
    </source>
</evidence>
<dbReference type="InterPro" id="IPR037185">
    <property type="entry name" value="EmrE-like"/>
</dbReference>
<feature type="transmembrane region" description="Helical" evidence="5">
    <location>
        <begin position="191"/>
        <end position="208"/>
    </location>
</feature>
<proteinExistence type="predicted"/>
<organism evidence="7">
    <name type="scientific">hydrothermal vent metagenome</name>
    <dbReference type="NCBI Taxonomy" id="652676"/>
    <lineage>
        <taxon>unclassified sequences</taxon>
        <taxon>metagenomes</taxon>
        <taxon>ecological metagenomes</taxon>
    </lineage>
</organism>
<dbReference type="InterPro" id="IPR000620">
    <property type="entry name" value="EamA_dom"/>
</dbReference>
<evidence type="ECO:0000256" key="3">
    <source>
        <dbReference type="ARBA" id="ARBA00022989"/>
    </source>
</evidence>
<dbReference type="GO" id="GO:0016020">
    <property type="term" value="C:membrane"/>
    <property type="evidence" value="ECO:0007669"/>
    <property type="project" value="UniProtKB-SubCell"/>
</dbReference>
<dbReference type="EMBL" id="UOEY01000136">
    <property type="protein sequence ID" value="VAW41783.1"/>
    <property type="molecule type" value="Genomic_DNA"/>
</dbReference>
<evidence type="ECO:0000256" key="4">
    <source>
        <dbReference type="ARBA" id="ARBA00023136"/>
    </source>
</evidence>
<evidence type="ECO:0000259" key="6">
    <source>
        <dbReference type="Pfam" id="PF00892"/>
    </source>
</evidence>
<feature type="transmembrane region" description="Helical" evidence="5">
    <location>
        <begin position="103"/>
        <end position="124"/>
    </location>
</feature>
<dbReference type="Pfam" id="PF00892">
    <property type="entry name" value="EamA"/>
    <property type="match status" value="2"/>
</dbReference>
<dbReference type="PANTHER" id="PTHR32322">
    <property type="entry name" value="INNER MEMBRANE TRANSPORTER"/>
    <property type="match status" value="1"/>
</dbReference>
<name>A0A3B0VND1_9ZZZZ</name>
<feature type="transmembrane region" description="Helical" evidence="5">
    <location>
        <begin position="44"/>
        <end position="63"/>
    </location>
</feature>
<evidence type="ECO:0000256" key="5">
    <source>
        <dbReference type="SAM" id="Phobius"/>
    </source>
</evidence>